<dbReference type="EMBL" id="JAACXV010000324">
    <property type="protein sequence ID" value="KAF7280061.1"/>
    <property type="molecule type" value="Genomic_DNA"/>
</dbReference>
<evidence type="ECO:0000256" key="1">
    <source>
        <dbReference type="SAM" id="MobiDB-lite"/>
    </source>
</evidence>
<accession>A0A834MD12</accession>
<dbReference type="AlphaFoldDB" id="A0A834MD12"/>
<sequence>MFLIESNEFRNDNGRTEGTEDRGVETGNSVVSRSARRTDVSCPSRHLPNPTAGCSPPAMKTPSRSSFFSFRSTARRPDDRSSRLSTGDIDFRRFIDRLLLETEMPPR</sequence>
<organism evidence="2 3">
    <name type="scientific">Rhynchophorus ferrugineus</name>
    <name type="common">Red palm weevil</name>
    <name type="synonym">Curculio ferrugineus</name>
    <dbReference type="NCBI Taxonomy" id="354439"/>
    <lineage>
        <taxon>Eukaryota</taxon>
        <taxon>Metazoa</taxon>
        <taxon>Ecdysozoa</taxon>
        <taxon>Arthropoda</taxon>
        <taxon>Hexapoda</taxon>
        <taxon>Insecta</taxon>
        <taxon>Pterygota</taxon>
        <taxon>Neoptera</taxon>
        <taxon>Endopterygota</taxon>
        <taxon>Coleoptera</taxon>
        <taxon>Polyphaga</taxon>
        <taxon>Cucujiformia</taxon>
        <taxon>Curculionidae</taxon>
        <taxon>Dryophthorinae</taxon>
        <taxon>Rhynchophorus</taxon>
    </lineage>
</organism>
<reference evidence="2" key="1">
    <citation type="submission" date="2020-08" db="EMBL/GenBank/DDBJ databases">
        <title>Genome sequencing and assembly of the red palm weevil Rhynchophorus ferrugineus.</title>
        <authorList>
            <person name="Dias G.B."/>
            <person name="Bergman C.M."/>
            <person name="Manee M."/>
        </authorList>
    </citation>
    <scope>NUCLEOTIDE SEQUENCE</scope>
    <source>
        <strain evidence="2">AA-2017</strain>
        <tissue evidence="2">Whole larva</tissue>
    </source>
</reference>
<comment type="caution">
    <text evidence="2">The sequence shown here is derived from an EMBL/GenBank/DDBJ whole genome shotgun (WGS) entry which is preliminary data.</text>
</comment>
<keyword evidence="3" id="KW-1185">Reference proteome</keyword>
<feature type="compositionally biased region" description="Basic and acidic residues" evidence="1">
    <location>
        <begin position="7"/>
        <end position="24"/>
    </location>
</feature>
<feature type="region of interest" description="Disordered" evidence="1">
    <location>
        <begin position="1"/>
        <end position="86"/>
    </location>
</feature>
<evidence type="ECO:0000313" key="3">
    <source>
        <dbReference type="Proteomes" id="UP000625711"/>
    </source>
</evidence>
<proteinExistence type="predicted"/>
<name>A0A834MD12_RHYFE</name>
<protein>
    <submittedName>
        <fullName evidence="2">Uncharacterized protein</fullName>
    </submittedName>
</protein>
<dbReference type="Proteomes" id="UP000625711">
    <property type="component" value="Unassembled WGS sequence"/>
</dbReference>
<evidence type="ECO:0000313" key="2">
    <source>
        <dbReference type="EMBL" id="KAF7280061.1"/>
    </source>
</evidence>
<feature type="compositionally biased region" description="Low complexity" evidence="1">
    <location>
        <begin position="63"/>
        <end position="72"/>
    </location>
</feature>
<gene>
    <name evidence="2" type="ORF">GWI33_006444</name>
</gene>